<dbReference type="Proteomes" id="UP001652660">
    <property type="component" value="Chromosome 11c"/>
</dbReference>
<reference evidence="4" key="1">
    <citation type="submission" date="2025-08" db="UniProtKB">
        <authorList>
            <consortium name="RefSeq"/>
        </authorList>
    </citation>
    <scope>IDENTIFICATION</scope>
    <source>
        <tissue evidence="4">Leaves</tissue>
    </source>
</reference>
<dbReference type="PANTHER" id="PTHR10492">
    <property type="match status" value="1"/>
</dbReference>
<evidence type="ECO:0000313" key="4">
    <source>
        <dbReference type="RefSeq" id="XP_071926116.1"/>
    </source>
</evidence>
<keyword evidence="1" id="KW-0547">Nucleotide-binding</keyword>
<dbReference type="SUPFAM" id="SSF52540">
    <property type="entry name" value="P-loop containing nucleoside triphosphate hydrolases"/>
    <property type="match status" value="1"/>
</dbReference>
<gene>
    <name evidence="4" type="primary">LOC113715933</name>
</gene>
<keyword evidence="1" id="KW-0347">Helicase</keyword>
<dbReference type="InterPro" id="IPR010285">
    <property type="entry name" value="DNA_helicase_pif1-like_DEAD"/>
</dbReference>
<evidence type="ECO:0000259" key="2">
    <source>
        <dbReference type="Pfam" id="PF05970"/>
    </source>
</evidence>
<evidence type="ECO:0000256" key="1">
    <source>
        <dbReference type="RuleBase" id="RU363044"/>
    </source>
</evidence>
<protein>
    <recommendedName>
        <fullName evidence="1">ATP-dependent DNA helicase</fullName>
        <ecNumber evidence="1">5.6.2.3</ecNumber>
    </recommendedName>
</protein>
<organism evidence="3 4">
    <name type="scientific">Coffea arabica</name>
    <name type="common">Arabian coffee</name>
    <dbReference type="NCBI Taxonomy" id="13443"/>
    <lineage>
        <taxon>Eukaryota</taxon>
        <taxon>Viridiplantae</taxon>
        <taxon>Streptophyta</taxon>
        <taxon>Embryophyta</taxon>
        <taxon>Tracheophyta</taxon>
        <taxon>Spermatophyta</taxon>
        <taxon>Magnoliopsida</taxon>
        <taxon>eudicotyledons</taxon>
        <taxon>Gunneridae</taxon>
        <taxon>Pentapetalae</taxon>
        <taxon>asterids</taxon>
        <taxon>lamiids</taxon>
        <taxon>Gentianales</taxon>
        <taxon>Rubiaceae</taxon>
        <taxon>Ixoroideae</taxon>
        <taxon>Gardenieae complex</taxon>
        <taxon>Bertiereae - Coffeeae clade</taxon>
        <taxon>Coffeeae</taxon>
        <taxon>Coffea</taxon>
    </lineage>
</organism>
<dbReference type="PANTHER" id="PTHR10492:SF94">
    <property type="entry name" value="ATP-DEPENDENT DNA HELICASE"/>
    <property type="match status" value="1"/>
</dbReference>
<dbReference type="RefSeq" id="XP_071926116.1">
    <property type="nucleotide sequence ID" value="XM_072070015.1"/>
</dbReference>
<name>A0ABM4W2V3_COFAR</name>
<proteinExistence type="inferred from homology"/>
<accession>A0ABM4W2V3</accession>
<keyword evidence="1" id="KW-0227">DNA damage</keyword>
<comment type="similarity">
    <text evidence="1">Belongs to the helicase family.</text>
</comment>
<dbReference type="GeneID" id="113715933"/>
<keyword evidence="3" id="KW-1185">Reference proteome</keyword>
<evidence type="ECO:0000313" key="3">
    <source>
        <dbReference type="Proteomes" id="UP001652660"/>
    </source>
</evidence>
<keyword evidence="1" id="KW-0067">ATP-binding</keyword>
<keyword evidence="1" id="KW-0234">DNA repair</keyword>
<dbReference type="Gene3D" id="3.40.50.300">
    <property type="entry name" value="P-loop containing nucleotide triphosphate hydrolases"/>
    <property type="match status" value="1"/>
</dbReference>
<sequence>MLTEFFRMNRVNKKAQSLKYLYRDFTQHFVWTPTKRNWTGKSKQKVIGRLVTVKPSEGDKYYLRLLLSRVRAPTSFDDLLTVNGCKLNSFREAALELGLLESDSYIEATLEEAASFQMPSSLRFLFATLLLHCVPANLSLLWEKFELELSRDFERAQEQSHCSAAEIKRKHDKGSGQRKEYRGVTRRSLNSFKTVFSSKGQSIFIDGPGKGTGKTFLYRSLLATLRSQGYIAIDVATLGVAASLLPGGRTAHSRFKVPLDFSKNKTCQLRKQSSMAQLIIECKLFLWDEASMAKRESIEAFEELLKDLMETDESFGGKVVVFGGDFRQTLPVIQGAAKDQLIQASLLHSSLWSRMHKIKLTQNMRAVLDPAFSQFLLAIGEGAEPADVDNQICLPSHMVISFYNPKDSFDRLIAYTFPDLNLYSSNPHEMISRCILTPKNTSVEDINEMMI</sequence>
<dbReference type="Pfam" id="PF05970">
    <property type="entry name" value="PIF1"/>
    <property type="match status" value="1"/>
</dbReference>
<dbReference type="InterPro" id="IPR027417">
    <property type="entry name" value="P-loop_NTPase"/>
</dbReference>
<dbReference type="EC" id="5.6.2.3" evidence="1"/>
<comment type="catalytic activity">
    <reaction evidence="1">
        <text>ATP + H2O = ADP + phosphate + H(+)</text>
        <dbReference type="Rhea" id="RHEA:13065"/>
        <dbReference type="ChEBI" id="CHEBI:15377"/>
        <dbReference type="ChEBI" id="CHEBI:15378"/>
        <dbReference type="ChEBI" id="CHEBI:30616"/>
        <dbReference type="ChEBI" id="CHEBI:43474"/>
        <dbReference type="ChEBI" id="CHEBI:456216"/>
        <dbReference type="EC" id="5.6.2.3"/>
    </reaction>
</comment>
<keyword evidence="1" id="KW-0378">Hydrolase</keyword>
<comment type="cofactor">
    <cofactor evidence="1">
        <name>Mg(2+)</name>
        <dbReference type="ChEBI" id="CHEBI:18420"/>
    </cofactor>
</comment>
<feature type="domain" description="DNA helicase Pif1-like DEAD-box helicase" evidence="2">
    <location>
        <begin position="193"/>
        <end position="386"/>
    </location>
</feature>
<keyword evidence="1" id="KW-0233">DNA recombination</keyword>